<dbReference type="Proteomes" id="UP001519287">
    <property type="component" value="Unassembled WGS sequence"/>
</dbReference>
<evidence type="ECO:0000256" key="3">
    <source>
        <dbReference type="ARBA" id="ARBA00022989"/>
    </source>
</evidence>
<evidence type="ECO:0000256" key="1">
    <source>
        <dbReference type="ARBA" id="ARBA00004141"/>
    </source>
</evidence>
<comment type="caution">
    <text evidence="6">The sequence shown here is derived from an EMBL/GenBank/DDBJ whole genome shotgun (WGS) entry which is preliminary data.</text>
</comment>
<name>A0ABS4J3B6_9BACL</name>
<sequence>MTQEVEESKKKSSTGMDENIAGLLTYVFGLITGILFLVLEKDSKFVKFHAWQSIIVSAAIIVLNMILGFIPIIGWLVSLLIAPLSFILWLFLLYQAYMGKRFKLPIIGKIAEEQANSVIK</sequence>
<keyword evidence="7" id="KW-1185">Reference proteome</keyword>
<feature type="transmembrane region" description="Helical" evidence="5">
    <location>
        <begin position="76"/>
        <end position="94"/>
    </location>
</feature>
<dbReference type="Pfam" id="PF09685">
    <property type="entry name" value="MamF_MmsF"/>
    <property type="match status" value="1"/>
</dbReference>
<evidence type="ECO:0000256" key="5">
    <source>
        <dbReference type="SAM" id="Phobius"/>
    </source>
</evidence>
<dbReference type="PANTHER" id="PTHR36460:SF1">
    <property type="entry name" value="UPF0132 DOMAIN PROTEIN (AFU_ORTHOLOGUE AFUA_3G10255)"/>
    <property type="match status" value="1"/>
</dbReference>
<evidence type="ECO:0000313" key="7">
    <source>
        <dbReference type="Proteomes" id="UP001519287"/>
    </source>
</evidence>
<reference evidence="6 7" key="1">
    <citation type="submission" date="2021-03" db="EMBL/GenBank/DDBJ databases">
        <title>Genomic Encyclopedia of Type Strains, Phase IV (KMG-IV): sequencing the most valuable type-strain genomes for metagenomic binning, comparative biology and taxonomic classification.</title>
        <authorList>
            <person name="Goeker M."/>
        </authorList>
    </citation>
    <scope>NUCLEOTIDE SEQUENCE [LARGE SCALE GENOMIC DNA]</scope>
    <source>
        <strain evidence="6 7">DSM 26048</strain>
    </source>
</reference>
<evidence type="ECO:0000256" key="4">
    <source>
        <dbReference type="ARBA" id="ARBA00023136"/>
    </source>
</evidence>
<dbReference type="PANTHER" id="PTHR36460">
    <property type="entry name" value="UPF0132 DOMAIN PROTEIN (AFU_ORTHOLOGUE AFUA_3G10255)"/>
    <property type="match status" value="1"/>
</dbReference>
<keyword evidence="4 5" id="KW-0472">Membrane</keyword>
<evidence type="ECO:0000256" key="2">
    <source>
        <dbReference type="ARBA" id="ARBA00022692"/>
    </source>
</evidence>
<protein>
    <submittedName>
        <fullName evidence="6">Membrane protein</fullName>
    </submittedName>
</protein>
<dbReference type="EMBL" id="JAGGLB010000018">
    <property type="protein sequence ID" value="MBP1993314.1"/>
    <property type="molecule type" value="Genomic_DNA"/>
</dbReference>
<feature type="transmembrane region" description="Helical" evidence="5">
    <location>
        <begin position="20"/>
        <end position="39"/>
    </location>
</feature>
<keyword evidence="3 5" id="KW-1133">Transmembrane helix</keyword>
<gene>
    <name evidence="6" type="ORF">J2Z66_004935</name>
</gene>
<keyword evidence="2 5" id="KW-0812">Transmembrane</keyword>
<proteinExistence type="predicted"/>
<comment type="subcellular location">
    <subcellularLocation>
        <location evidence="1">Membrane</location>
        <topology evidence="1">Multi-pass membrane protein</topology>
    </subcellularLocation>
</comment>
<organism evidence="6 7">
    <name type="scientific">Paenibacillus eucommiae</name>
    <dbReference type="NCBI Taxonomy" id="1355755"/>
    <lineage>
        <taxon>Bacteria</taxon>
        <taxon>Bacillati</taxon>
        <taxon>Bacillota</taxon>
        <taxon>Bacilli</taxon>
        <taxon>Bacillales</taxon>
        <taxon>Paenibacillaceae</taxon>
        <taxon>Paenibacillus</taxon>
    </lineage>
</organism>
<feature type="transmembrane region" description="Helical" evidence="5">
    <location>
        <begin position="51"/>
        <end position="70"/>
    </location>
</feature>
<accession>A0ABS4J3B6</accession>
<evidence type="ECO:0000313" key="6">
    <source>
        <dbReference type="EMBL" id="MBP1993314.1"/>
    </source>
</evidence>
<dbReference type="RefSeq" id="WP_376774463.1">
    <property type="nucleotide sequence ID" value="NZ_JAGGLB010000018.1"/>
</dbReference>
<dbReference type="InterPro" id="IPR019109">
    <property type="entry name" value="MamF_MmsF"/>
</dbReference>